<keyword evidence="2" id="KW-1185">Reference proteome</keyword>
<accession>A0ABS0IXK1</accession>
<proteinExistence type="predicted"/>
<evidence type="ECO:0000313" key="1">
    <source>
        <dbReference type="EMBL" id="MBG2880740.1"/>
    </source>
</evidence>
<evidence type="ECO:0000313" key="2">
    <source>
        <dbReference type="Proteomes" id="UP000614721"/>
    </source>
</evidence>
<gene>
    <name evidence="1" type="ORF">I4902_15900</name>
</gene>
<comment type="caution">
    <text evidence="1">The sequence shown here is derived from an EMBL/GenBank/DDBJ whole genome shotgun (WGS) entry which is preliminary data.</text>
</comment>
<sequence>MIELVLSGNAVKLTENEAKELMHSLHLQLNQQNHQGQRFTFSNQTVEVRPYQPSNDILTDC</sequence>
<dbReference type="Proteomes" id="UP000614721">
    <property type="component" value="Unassembled WGS sequence"/>
</dbReference>
<dbReference type="EMBL" id="JADSJP010000035">
    <property type="protein sequence ID" value="MBG2880740.1"/>
    <property type="molecule type" value="Genomic_DNA"/>
</dbReference>
<organism evidence="1 2">
    <name type="scientific">Proteus alimentorum</name>
    <dbReference type="NCBI Taxonomy" id="1973495"/>
    <lineage>
        <taxon>Bacteria</taxon>
        <taxon>Pseudomonadati</taxon>
        <taxon>Pseudomonadota</taxon>
        <taxon>Gammaproteobacteria</taxon>
        <taxon>Enterobacterales</taxon>
        <taxon>Morganellaceae</taxon>
        <taxon>Proteus</taxon>
    </lineage>
</organism>
<name>A0ABS0IXK1_9GAMM</name>
<dbReference type="RefSeq" id="WP_196535066.1">
    <property type="nucleotide sequence ID" value="NZ_JADRYY010000035.1"/>
</dbReference>
<protein>
    <submittedName>
        <fullName evidence="1">Uncharacterized protein</fullName>
    </submittedName>
</protein>
<reference evidence="1 2" key="1">
    <citation type="submission" date="2020-11" db="EMBL/GenBank/DDBJ databases">
        <title>Enhanced detection system for hospital associated transmission using whole genome sequencing surveillance.</title>
        <authorList>
            <person name="Harrison L.H."/>
            <person name="Van Tyne D."/>
            <person name="Marsh J.W."/>
            <person name="Griffith M.P."/>
            <person name="Snyder D.J."/>
            <person name="Cooper V.S."/>
            <person name="Mustapha M."/>
        </authorList>
    </citation>
    <scope>NUCLEOTIDE SEQUENCE [LARGE SCALE GENOMIC DNA]</scope>
    <source>
        <strain evidence="1 2">PR00075</strain>
    </source>
</reference>